<evidence type="ECO:0000313" key="6">
    <source>
        <dbReference type="Proteomes" id="UP000664859"/>
    </source>
</evidence>
<dbReference type="Pfam" id="PF01016">
    <property type="entry name" value="Ribosomal_L27"/>
    <property type="match status" value="1"/>
</dbReference>
<dbReference type="GO" id="GO:0003735">
    <property type="term" value="F:structural constituent of ribosome"/>
    <property type="evidence" value="ECO:0007669"/>
    <property type="project" value="InterPro"/>
</dbReference>
<organism evidence="5 6">
    <name type="scientific">Tribonema minus</name>
    <dbReference type="NCBI Taxonomy" id="303371"/>
    <lineage>
        <taxon>Eukaryota</taxon>
        <taxon>Sar</taxon>
        <taxon>Stramenopiles</taxon>
        <taxon>Ochrophyta</taxon>
        <taxon>PX clade</taxon>
        <taxon>Xanthophyceae</taxon>
        <taxon>Tribonematales</taxon>
        <taxon>Tribonemataceae</taxon>
        <taxon>Tribonema</taxon>
    </lineage>
</organism>
<dbReference type="PANTHER" id="PTHR15893:SF0">
    <property type="entry name" value="LARGE RIBOSOMAL SUBUNIT PROTEIN BL27M"/>
    <property type="match status" value="1"/>
</dbReference>
<evidence type="ECO:0000313" key="5">
    <source>
        <dbReference type="EMBL" id="KAG5191114.1"/>
    </source>
</evidence>
<dbReference type="GO" id="GO:0006412">
    <property type="term" value="P:translation"/>
    <property type="evidence" value="ECO:0007669"/>
    <property type="project" value="InterPro"/>
</dbReference>
<dbReference type="GO" id="GO:0005762">
    <property type="term" value="C:mitochondrial large ribosomal subunit"/>
    <property type="evidence" value="ECO:0007669"/>
    <property type="project" value="TreeGrafter"/>
</dbReference>
<proteinExistence type="inferred from homology"/>
<evidence type="ECO:0000256" key="3">
    <source>
        <dbReference type="ARBA" id="ARBA00023274"/>
    </source>
</evidence>
<keyword evidence="3" id="KW-0687">Ribonucleoprotein</keyword>
<accession>A0A835ZF26</accession>
<gene>
    <name evidence="5" type="ORF">JKP88DRAFT_204991</name>
</gene>
<dbReference type="EMBL" id="JAFCMP010000023">
    <property type="protein sequence ID" value="KAG5191114.1"/>
    <property type="molecule type" value="Genomic_DNA"/>
</dbReference>
<dbReference type="InterPro" id="IPR018261">
    <property type="entry name" value="Ribosomal_bL27_CS"/>
</dbReference>
<dbReference type="Gene3D" id="2.40.50.100">
    <property type="match status" value="1"/>
</dbReference>
<evidence type="ECO:0000256" key="2">
    <source>
        <dbReference type="ARBA" id="ARBA00022980"/>
    </source>
</evidence>
<dbReference type="InterPro" id="IPR001684">
    <property type="entry name" value="Ribosomal_bL27"/>
</dbReference>
<comment type="similarity">
    <text evidence="1">Belongs to the bacterial ribosomal protein bL27 family.</text>
</comment>
<dbReference type="PRINTS" id="PR00063">
    <property type="entry name" value="RIBOSOMALL27"/>
</dbReference>
<protein>
    <recommendedName>
        <fullName evidence="4">50S ribosomal protein L27, chloroplastic</fullName>
    </recommendedName>
</protein>
<dbReference type="SUPFAM" id="SSF110324">
    <property type="entry name" value="Ribosomal L27 protein-like"/>
    <property type="match status" value="1"/>
</dbReference>
<evidence type="ECO:0000256" key="1">
    <source>
        <dbReference type="ARBA" id="ARBA00010797"/>
    </source>
</evidence>
<dbReference type="FunFam" id="2.40.50.100:FF:000020">
    <property type="entry name" value="50S ribosomal protein L27"/>
    <property type="match status" value="1"/>
</dbReference>
<dbReference type="OrthoDB" id="1867012at2759"/>
<keyword evidence="2" id="KW-0689">Ribosomal protein</keyword>
<dbReference type="PROSITE" id="PS00831">
    <property type="entry name" value="RIBOSOMAL_L27"/>
    <property type="match status" value="1"/>
</dbReference>
<dbReference type="AlphaFoldDB" id="A0A835ZF26"/>
<reference evidence="5" key="1">
    <citation type="submission" date="2021-02" db="EMBL/GenBank/DDBJ databases">
        <title>First Annotated Genome of the Yellow-green Alga Tribonema minus.</title>
        <authorList>
            <person name="Mahan K.M."/>
        </authorList>
    </citation>
    <scope>NUCLEOTIDE SEQUENCE</scope>
    <source>
        <strain evidence="5">UTEX B ZZ1240</strain>
    </source>
</reference>
<dbReference type="Proteomes" id="UP000664859">
    <property type="component" value="Unassembled WGS sequence"/>
</dbReference>
<dbReference type="PANTHER" id="PTHR15893">
    <property type="entry name" value="RIBOSOMAL PROTEIN L27"/>
    <property type="match status" value="1"/>
</dbReference>
<name>A0A835ZF26_9STRA</name>
<comment type="caution">
    <text evidence="5">The sequence shown here is derived from an EMBL/GenBank/DDBJ whole genome shotgun (WGS) entry which is preliminary data.</text>
</comment>
<keyword evidence="6" id="KW-1185">Reference proteome</keyword>
<dbReference type="NCBIfam" id="TIGR00062">
    <property type="entry name" value="L27"/>
    <property type="match status" value="1"/>
</dbReference>
<sequence length="154" mass="16730">MQAILSGVRCCAFLQRQQYQGGVLSTLLGGVRTATKKAGGSSCNGRDSIGRRLGLKKIGGQAVIGGNIIIRQRGQRYRPGAGVGMGKDHTLYALGQGRVRFDLDNKKRQVVSVETEERWLQRCKEHLAATAARRVAAEALRLERIAQGWEKAAA</sequence>
<evidence type="ECO:0000256" key="4">
    <source>
        <dbReference type="ARBA" id="ARBA00035428"/>
    </source>
</evidence>